<protein>
    <submittedName>
        <fullName evidence="1">Uncharacterized protein</fullName>
    </submittedName>
</protein>
<gene>
    <name evidence="1" type="ORF">ASZ90_014821</name>
</gene>
<proteinExistence type="predicted"/>
<comment type="caution">
    <text evidence="1">The sequence shown here is derived from an EMBL/GenBank/DDBJ whole genome shotgun (WGS) entry which is preliminary data.</text>
</comment>
<evidence type="ECO:0000313" key="1">
    <source>
        <dbReference type="EMBL" id="KUG15521.1"/>
    </source>
</evidence>
<accession>A0A0W8F3X4</accession>
<reference evidence="1" key="1">
    <citation type="journal article" date="2015" name="Proc. Natl. Acad. Sci. U.S.A.">
        <title>Networks of energetic and metabolic interactions define dynamics in microbial communities.</title>
        <authorList>
            <person name="Embree M."/>
            <person name="Liu J.K."/>
            <person name="Al-Bassam M.M."/>
            <person name="Zengler K."/>
        </authorList>
    </citation>
    <scope>NUCLEOTIDE SEQUENCE</scope>
</reference>
<dbReference type="EMBL" id="LNQE01001552">
    <property type="protein sequence ID" value="KUG15521.1"/>
    <property type="molecule type" value="Genomic_DNA"/>
</dbReference>
<organism evidence="1">
    <name type="scientific">hydrocarbon metagenome</name>
    <dbReference type="NCBI Taxonomy" id="938273"/>
    <lineage>
        <taxon>unclassified sequences</taxon>
        <taxon>metagenomes</taxon>
        <taxon>ecological metagenomes</taxon>
    </lineage>
</organism>
<name>A0A0W8F3X4_9ZZZZ</name>
<dbReference type="AlphaFoldDB" id="A0A0W8F3X4"/>
<sequence>MVRVPGEEERPFPFGEVLFRRWTRAFYGMKRVFSLEGG</sequence>